<evidence type="ECO:0000256" key="2">
    <source>
        <dbReference type="ARBA" id="ARBA00022679"/>
    </source>
</evidence>
<dbReference type="AlphaFoldDB" id="A0A377ZXG6"/>
<gene>
    <name evidence="4" type="primary">aruG_3</name>
    <name evidence="4" type="ORF">NCTC10313_04155</name>
</gene>
<keyword evidence="2 4" id="KW-0808">Transferase</keyword>
<organism evidence="4 5">
    <name type="scientific">Klebsiella pneumoniae subsp. ozaenae</name>
    <dbReference type="NCBI Taxonomy" id="574"/>
    <lineage>
        <taxon>Bacteria</taxon>
        <taxon>Pseudomonadati</taxon>
        <taxon>Pseudomonadota</taxon>
        <taxon>Gammaproteobacteria</taxon>
        <taxon>Enterobacterales</taxon>
        <taxon>Enterobacteriaceae</taxon>
        <taxon>Klebsiella/Raoultella group</taxon>
        <taxon>Klebsiella</taxon>
        <taxon>Klebsiella pneumoniae complex</taxon>
    </lineage>
</organism>
<dbReference type="GO" id="GO:0006527">
    <property type="term" value="P:L-arginine catabolic process"/>
    <property type="evidence" value="ECO:0007669"/>
    <property type="project" value="InterPro"/>
</dbReference>
<proteinExistence type="predicted"/>
<evidence type="ECO:0000256" key="1">
    <source>
        <dbReference type="ARBA" id="ARBA00022503"/>
    </source>
</evidence>
<dbReference type="GO" id="GO:0008791">
    <property type="term" value="F:arginine N-succinyltransferase activity"/>
    <property type="evidence" value="ECO:0007669"/>
    <property type="project" value="UniProtKB-EC"/>
</dbReference>
<dbReference type="SUPFAM" id="SSF55729">
    <property type="entry name" value="Acyl-CoA N-acyltransferases (Nat)"/>
    <property type="match status" value="1"/>
</dbReference>
<dbReference type="Pfam" id="PF04958">
    <property type="entry name" value="AstA"/>
    <property type="match status" value="1"/>
</dbReference>
<dbReference type="InterPro" id="IPR016181">
    <property type="entry name" value="Acyl_CoA_acyltransferase"/>
</dbReference>
<dbReference type="EC" id="2.3.1.109" evidence="4"/>
<name>A0A377ZXG6_KLEPO</name>
<protein>
    <submittedName>
        <fullName evidence="4">Arginine N-succinyltransferase</fullName>
        <ecNumber evidence="4">2.3.1.109</ecNumber>
    </submittedName>
</protein>
<dbReference type="InterPro" id="IPR007041">
    <property type="entry name" value="Arg_succinylTrfase_AstA/AruG"/>
</dbReference>
<evidence type="ECO:0000256" key="3">
    <source>
        <dbReference type="ARBA" id="ARBA00023315"/>
    </source>
</evidence>
<keyword evidence="1" id="KW-0056">Arginine metabolism</keyword>
<accession>A0A377ZXG6</accession>
<dbReference type="EMBL" id="UGLW01000003">
    <property type="protein sequence ID" value="STU86144.1"/>
    <property type="molecule type" value="Genomic_DNA"/>
</dbReference>
<dbReference type="PANTHER" id="PTHR30420:SF1">
    <property type="entry name" value="ARGININE N-SUCCINYLTRANSFERASE"/>
    <property type="match status" value="1"/>
</dbReference>
<dbReference type="PANTHER" id="PTHR30420">
    <property type="entry name" value="N-SUCCINYLARGININE DIHYDROLASE"/>
    <property type="match status" value="1"/>
</dbReference>
<keyword evidence="3 4" id="KW-0012">Acyltransferase</keyword>
<sequence>MMVIRPVEPGDLPGLLKLAAETGGGLTSLPVDEATLAARIARSQQSWRGELPKSEQGYVFVLEESESGAVVGICAIEVAVGSTIPGITTGSAPRSMPRRSSTSIRRCRRCFSATIIPAAASCVPCSSTRSGAKRAMAICCRNHASYLWPPFASASMRRWSPRCAG</sequence>
<reference evidence="4 5" key="1">
    <citation type="submission" date="2018-06" db="EMBL/GenBank/DDBJ databases">
        <authorList>
            <consortium name="Pathogen Informatics"/>
            <person name="Doyle S."/>
        </authorList>
    </citation>
    <scope>NUCLEOTIDE SEQUENCE [LARGE SCALE GENOMIC DNA]</scope>
    <source>
        <strain evidence="4 5">NCTC10313</strain>
    </source>
</reference>
<dbReference type="Proteomes" id="UP000254487">
    <property type="component" value="Unassembled WGS sequence"/>
</dbReference>
<evidence type="ECO:0000313" key="5">
    <source>
        <dbReference type="Proteomes" id="UP000254487"/>
    </source>
</evidence>
<evidence type="ECO:0000313" key="4">
    <source>
        <dbReference type="EMBL" id="STU86144.1"/>
    </source>
</evidence>